<dbReference type="EMBL" id="JAAAHW010006497">
    <property type="protein sequence ID" value="KAF9959636.1"/>
    <property type="molecule type" value="Genomic_DNA"/>
</dbReference>
<evidence type="ECO:0000313" key="3">
    <source>
        <dbReference type="EMBL" id="KAF9959636.1"/>
    </source>
</evidence>
<protein>
    <recommendedName>
        <fullName evidence="2">C2 domain-containing protein</fullName>
    </recommendedName>
</protein>
<dbReference type="InterPro" id="IPR035892">
    <property type="entry name" value="C2_domain_sf"/>
</dbReference>
<feature type="region of interest" description="Disordered" evidence="1">
    <location>
        <begin position="1"/>
        <end position="29"/>
    </location>
</feature>
<comment type="caution">
    <text evidence="3">The sequence shown here is derived from an EMBL/GenBank/DDBJ whole genome shotgun (WGS) entry which is preliminary data.</text>
</comment>
<gene>
    <name evidence="3" type="ORF">BGZ65_000218</name>
</gene>
<dbReference type="OrthoDB" id="270970at2759"/>
<feature type="compositionally biased region" description="Basic residues" evidence="1">
    <location>
        <begin position="1"/>
        <end position="13"/>
    </location>
</feature>
<evidence type="ECO:0000256" key="1">
    <source>
        <dbReference type="SAM" id="MobiDB-lite"/>
    </source>
</evidence>
<dbReference type="PANTHER" id="PTHR47052">
    <property type="entry name" value="CONSERVED SERINE PROLINE-RICH PROTEIN (AFU_ORTHOLOGUE AFUA_2G01790)"/>
    <property type="match status" value="1"/>
</dbReference>
<dbReference type="SMART" id="SM00239">
    <property type="entry name" value="C2"/>
    <property type="match status" value="1"/>
</dbReference>
<feature type="compositionally biased region" description="Pro residues" evidence="1">
    <location>
        <begin position="294"/>
        <end position="305"/>
    </location>
</feature>
<dbReference type="Proteomes" id="UP000749646">
    <property type="component" value="Unassembled WGS sequence"/>
</dbReference>
<proteinExistence type="predicted"/>
<feature type="compositionally biased region" description="Low complexity" evidence="1">
    <location>
        <begin position="195"/>
        <end position="210"/>
    </location>
</feature>
<dbReference type="AlphaFoldDB" id="A0A9P6J2L8"/>
<organism evidence="3 4">
    <name type="scientific">Modicella reniformis</name>
    <dbReference type="NCBI Taxonomy" id="1440133"/>
    <lineage>
        <taxon>Eukaryota</taxon>
        <taxon>Fungi</taxon>
        <taxon>Fungi incertae sedis</taxon>
        <taxon>Mucoromycota</taxon>
        <taxon>Mortierellomycotina</taxon>
        <taxon>Mortierellomycetes</taxon>
        <taxon>Mortierellales</taxon>
        <taxon>Mortierellaceae</taxon>
        <taxon>Modicella</taxon>
    </lineage>
</organism>
<evidence type="ECO:0000313" key="4">
    <source>
        <dbReference type="Proteomes" id="UP000749646"/>
    </source>
</evidence>
<sequence length="388" mass="42167">MHKIFGSRPHPSHINKPLPEPLVDPDEGKTPIGELSIVPIHGRDLPNRERFGKQSPFILFKLGNVSKRTSTDVRGGQRPRWKDDQINILLYESDAKDATSLYVTCLDEEHQKNELIGDCVINLAKVLEQGELDDWFELHYKGREAGEIMLQLTYYSHDPTHPTHKTNHAPSTPVPAGTGAPLRRPIHPTKAHPDQSSTPSLQPTTTSSSSDNGPVYQAPVVTASAPSAHPYGSTPPTAGIVGGMGGRISPSGQHYAGHQSPTNNGPHPQQLQQFPAGVSPYVTMNGFPSYPNAHPGPGPGYPPVDPNRRHSGGYPPIGYVNNVNHAGGYPPQQPMQQTQGGYPPQFNAGNNGYPPQMNNFNNGYPPIHNNNNTQIGYPPNNSNLYPPI</sequence>
<dbReference type="PANTHER" id="PTHR47052:SF3">
    <property type="entry name" value="INGRESSION PROTEIN 1"/>
    <property type="match status" value="1"/>
</dbReference>
<keyword evidence="4" id="KW-1185">Reference proteome</keyword>
<feature type="region of interest" description="Disordered" evidence="1">
    <location>
        <begin position="159"/>
        <end position="273"/>
    </location>
</feature>
<dbReference type="SUPFAM" id="SSF49562">
    <property type="entry name" value="C2 domain (Calcium/lipid-binding domain, CaLB)"/>
    <property type="match status" value="1"/>
</dbReference>
<feature type="region of interest" description="Disordered" evidence="1">
    <location>
        <begin position="290"/>
        <end position="316"/>
    </location>
</feature>
<dbReference type="InterPro" id="IPR000008">
    <property type="entry name" value="C2_dom"/>
</dbReference>
<feature type="domain" description="C2" evidence="2">
    <location>
        <begin position="15"/>
        <end position="136"/>
    </location>
</feature>
<feature type="compositionally biased region" description="Polar residues" evidence="1">
    <location>
        <begin position="259"/>
        <end position="273"/>
    </location>
</feature>
<accession>A0A9P6J2L8</accession>
<dbReference type="Gene3D" id="2.60.40.150">
    <property type="entry name" value="C2 domain"/>
    <property type="match status" value="1"/>
</dbReference>
<dbReference type="PROSITE" id="PS50004">
    <property type="entry name" value="C2"/>
    <property type="match status" value="1"/>
</dbReference>
<feature type="non-terminal residue" evidence="3">
    <location>
        <position position="388"/>
    </location>
</feature>
<dbReference type="InterPro" id="IPR052981">
    <property type="entry name" value="Ingression_C2_domain"/>
</dbReference>
<name>A0A9P6J2L8_9FUNG</name>
<evidence type="ECO:0000259" key="2">
    <source>
        <dbReference type="PROSITE" id="PS50004"/>
    </source>
</evidence>
<reference evidence="3" key="1">
    <citation type="journal article" date="2020" name="Fungal Divers.">
        <title>Resolving the Mortierellaceae phylogeny through synthesis of multi-gene phylogenetics and phylogenomics.</title>
        <authorList>
            <person name="Vandepol N."/>
            <person name="Liber J."/>
            <person name="Desiro A."/>
            <person name="Na H."/>
            <person name="Kennedy M."/>
            <person name="Barry K."/>
            <person name="Grigoriev I.V."/>
            <person name="Miller A.N."/>
            <person name="O'Donnell K."/>
            <person name="Stajich J.E."/>
            <person name="Bonito G."/>
        </authorList>
    </citation>
    <scope>NUCLEOTIDE SEQUENCE</scope>
    <source>
        <strain evidence="3">MES-2147</strain>
    </source>
</reference>
<dbReference type="Pfam" id="PF00168">
    <property type="entry name" value="C2"/>
    <property type="match status" value="1"/>
</dbReference>